<feature type="compositionally biased region" description="Basic and acidic residues" evidence="1">
    <location>
        <begin position="1"/>
        <end position="12"/>
    </location>
</feature>
<dbReference type="Proteomes" id="UP000324222">
    <property type="component" value="Unassembled WGS sequence"/>
</dbReference>
<evidence type="ECO:0000256" key="1">
    <source>
        <dbReference type="SAM" id="MobiDB-lite"/>
    </source>
</evidence>
<gene>
    <name evidence="2" type="ORF">E2C01_081780</name>
</gene>
<sequence>MVLGGAREEERQGGGVTSAPAPRKLMLLGTSSCWQPGRDVMPRPPPASLEFRVRKAPSSTQLYPEG</sequence>
<feature type="region of interest" description="Disordered" evidence="1">
    <location>
        <begin position="1"/>
        <end position="66"/>
    </location>
</feature>
<keyword evidence="3" id="KW-1185">Reference proteome</keyword>
<name>A0A5B7J215_PORTR</name>
<accession>A0A5B7J215</accession>
<organism evidence="2 3">
    <name type="scientific">Portunus trituberculatus</name>
    <name type="common">Swimming crab</name>
    <name type="synonym">Neptunus trituberculatus</name>
    <dbReference type="NCBI Taxonomy" id="210409"/>
    <lineage>
        <taxon>Eukaryota</taxon>
        <taxon>Metazoa</taxon>
        <taxon>Ecdysozoa</taxon>
        <taxon>Arthropoda</taxon>
        <taxon>Crustacea</taxon>
        <taxon>Multicrustacea</taxon>
        <taxon>Malacostraca</taxon>
        <taxon>Eumalacostraca</taxon>
        <taxon>Eucarida</taxon>
        <taxon>Decapoda</taxon>
        <taxon>Pleocyemata</taxon>
        <taxon>Brachyura</taxon>
        <taxon>Eubrachyura</taxon>
        <taxon>Portunoidea</taxon>
        <taxon>Portunidae</taxon>
        <taxon>Portuninae</taxon>
        <taxon>Portunus</taxon>
    </lineage>
</organism>
<feature type="compositionally biased region" description="Polar residues" evidence="1">
    <location>
        <begin position="57"/>
        <end position="66"/>
    </location>
</feature>
<reference evidence="2 3" key="1">
    <citation type="submission" date="2019-05" db="EMBL/GenBank/DDBJ databases">
        <title>Another draft genome of Portunus trituberculatus and its Hox gene families provides insights of decapod evolution.</title>
        <authorList>
            <person name="Jeong J.-H."/>
            <person name="Song I."/>
            <person name="Kim S."/>
            <person name="Choi T."/>
            <person name="Kim D."/>
            <person name="Ryu S."/>
            <person name="Kim W."/>
        </authorList>
    </citation>
    <scope>NUCLEOTIDE SEQUENCE [LARGE SCALE GENOMIC DNA]</scope>
    <source>
        <tissue evidence="2">Muscle</tissue>
    </source>
</reference>
<protein>
    <submittedName>
        <fullName evidence="2">Uncharacterized protein</fullName>
    </submittedName>
</protein>
<evidence type="ECO:0000313" key="3">
    <source>
        <dbReference type="Proteomes" id="UP000324222"/>
    </source>
</evidence>
<comment type="caution">
    <text evidence="2">The sequence shown here is derived from an EMBL/GenBank/DDBJ whole genome shotgun (WGS) entry which is preliminary data.</text>
</comment>
<evidence type="ECO:0000313" key="2">
    <source>
        <dbReference type="EMBL" id="MPC86938.1"/>
    </source>
</evidence>
<proteinExistence type="predicted"/>
<dbReference type="EMBL" id="VSRR010073004">
    <property type="protein sequence ID" value="MPC86938.1"/>
    <property type="molecule type" value="Genomic_DNA"/>
</dbReference>
<dbReference type="AlphaFoldDB" id="A0A5B7J215"/>